<organism evidence="2 3">
    <name type="scientific">Karstenula rhodostoma CBS 690.94</name>
    <dbReference type="NCBI Taxonomy" id="1392251"/>
    <lineage>
        <taxon>Eukaryota</taxon>
        <taxon>Fungi</taxon>
        <taxon>Dikarya</taxon>
        <taxon>Ascomycota</taxon>
        <taxon>Pezizomycotina</taxon>
        <taxon>Dothideomycetes</taxon>
        <taxon>Pleosporomycetidae</taxon>
        <taxon>Pleosporales</taxon>
        <taxon>Massarineae</taxon>
        <taxon>Didymosphaeriaceae</taxon>
        <taxon>Karstenula</taxon>
    </lineage>
</organism>
<proteinExistence type="predicted"/>
<dbReference type="EMBL" id="MU001498">
    <property type="protein sequence ID" value="KAF2446309.1"/>
    <property type="molecule type" value="Genomic_DNA"/>
</dbReference>
<name>A0A9P4PNV0_9PLEO</name>
<sequence>MSTYSTNPRGRHLYTTINDQAHIHKVHHQSSKPEVTKQQSHLPFKHQRHKRFGAECLLIDSMRPLRRPYHAHFDRPYWKKVSQIHPSDDESFVRHQSHRDERGIRNRQTQKRVGEKRRKHQTPSMHQTVSTISLWYHVLPDMLCDTTVSGTKATTKESTGRSFRDRECHVRDRRILRRGVVIE</sequence>
<feature type="region of interest" description="Disordered" evidence="1">
    <location>
        <begin position="88"/>
        <end position="126"/>
    </location>
</feature>
<evidence type="ECO:0000256" key="1">
    <source>
        <dbReference type="SAM" id="MobiDB-lite"/>
    </source>
</evidence>
<dbReference type="AlphaFoldDB" id="A0A9P4PNV0"/>
<reference evidence="2" key="1">
    <citation type="journal article" date="2020" name="Stud. Mycol.">
        <title>101 Dothideomycetes genomes: a test case for predicting lifestyles and emergence of pathogens.</title>
        <authorList>
            <person name="Haridas S."/>
            <person name="Albert R."/>
            <person name="Binder M."/>
            <person name="Bloem J."/>
            <person name="Labutti K."/>
            <person name="Salamov A."/>
            <person name="Andreopoulos B."/>
            <person name="Baker S."/>
            <person name="Barry K."/>
            <person name="Bills G."/>
            <person name="Bluhm B."/>
            <person name="Cannon C."/>
            <person name="Castanera R."/>
            <person name="Culley D."/>
            <person name="Daum C."/>
            <person name="Ezra D."/>
            <person name="Gonzalez J."/>
            <person name="Henrissat B."/>
            <person name="Kuo A."/>
            <person name="Liang C."/>
            <person name="Lipzen A."/>
            <person name="Lutzoni F."/>
            <person name="Magnuson J."/>
            <person name="Mondo S."/>
            <person name="Nolan M."/>
            <person name="Ohm R."/>
            <person name="Pangilinan J."/>
            <person name="Park H.-J."/>
            <person name="Ramirez L."/>
            <person name="Alfaro M."/>
            <person name="Sun H."/>
            <person name="Tritt A."/>
            <person name="Yoshinaga Y."/>
            <person name="Zwiers L.-H."/>
            <person name="Turgeon B."/>
            <person name="Goodwin S."/>
            <person name="Spatafora J."/>
            <person name="Crous P."/>
            <person name="Grigoriev I."/>
        </authorList>
    </citation>
    <scope>NUCLEOTIDE SEQUENCE</scope>
    <source>
        <strain evidence="2">CBS 690.94</strain>
    </source>
</reference>
<protein>
    <submittedName>
        <fullName evidence="2">Uncharacterized protein</fullName>
    </submittedName>
</protein>
<dbReference type="Proteomes" id="UP000799764">
    <property type="component" value="Unassembled WGS sequence"/>
</dbReference>
<accession>A0A9P4PNV0</accession>
<feature type="compositionally biased region" description="Basic residues" evidence="1">
    <location>
        <begin position="108"/>
        <end position="121"/>
    </location>
</feature>
<feature type="compositionally biased region" description="Basic and acidic residues" evidence="1">
    <location>
        <begin position="88"/>
        <end position="104"/>
    </location>
</feature>
<evidence type="ECO:0000313" key="2">
    <source>
        <dbReference type="EMBL" id="KAF2446309.1"/>
    </source>
</evidence>
<gene>
    <name evidence="2" type="ORF">P171DRAFT_257315</name>
</gene>
<evidence type="ECO:0000313" key="3">
    <source>
        <dbReference type="Proteomes" id="UP000799764"/>
    </source>
</evidence>
<keyword evidence="3" id="KW-1185">Reference proteome</keyword>
<comment type="caution">
    <text evidence="2">The sequence shown here is derived from an EMBL/GenBank/DDBJ whole genome shotgun (WGS) entry which is preliminary data.</text>
</comment>